<keyword evidence="1" id="KW-1133">Transmembrane helix</keyword>
<gene>
    <name evidence="2" type="ORF">HannXRQ_Chr12g0354191</name>
</gene>
<evidence type="ECO:0000313" key="3">
    <source>
        <dbReference type="Proteomes" id="UP000215914"/>
    </source>
</evidence>
<name>A0A251SZ21_HELAN</name>
<evidence type="ECO:0000256" key="1">
    <source>
        <dbReference type="SAM" id="Phobius"/>
    </source>
</evidence>
<reference evidence="3" key="1">
    <citation type="journal article" date="2017" name="Nature">
        <title>The sunflower genome provides insights into oil metabolism, flowering and Asterid evolution.</title>
        <authorList>
            <person name="Badouin H."/>
            <person name="Gouzy J."/>
            <person name="Grassa C.J."/>
            <person name="Murat F."/>
            <person name="Staton S.E."/>
            <person name="Cottret L."/>
            <person name="Lelandais-Briere C."/>
            <person name="Owens G.L."/>
            <person name="Carrere S."/>
            <person name="Mayjonade B."/>
            <person name="Legrand L."/>
            <person name="Gill N."/>
            <person name="Kane N.C."/>
            <person name="Bowers J.E."/>
            <person name="Hubner S."/>
            <person name="Bellec A."/>
            <person name="Berard A."/>
            <person name="Berges H."/>
            <person name="Blanchet N."/>
            <person name="Boniface M.C."/>
            <person name="Brunel D."/>
            <person name="Catrice O."/>
            <person name="Chaidir N."/>
            <person name="Claudel C."/>
            <person name="Donnadieu C."/>
            <person name="Faraut T."/>
            <person name="Fievet G."/>
            <person name="Helmstetter N."/>
            <person name="King M."/>
            <person name="Knapp S.J."/>
            <person name="Lai Z."/>
            <person name="Le Paslier M.C."/>
            <person name="Lippi Y."/>
            <person name="Lorenzon L."/>
            <person name="Mandel J.R."/>
            <person name="Marage G."/>
            <person name="Marchand G."/>
            <person name="Marquand E."/>
            <person name="Bret-Mestries E."/>
            <person name="Morien E."/>
            <person name="Nambeesan S."/>
            <person name="Nguyen T."/>
            <person name="Pegot-Espagnet P."/>
            <person name="Pouilly N."/>
            <person name="Raftis F."/>
            <person name="Sallet E."/>
            <person name="Schiex T."/>
            <person name="Thomas J."/>
            <person name="Vandecasteele C."/>
            <person name="Vares D."/>
            <person name="Vear F."/>
            <person name="Vautrin S."/>
            <person name="Crespi M."/>
            <person name="Mangin B."/>
            <person name="Burke J.M."/>
            <person name="Salse J."/>
            <person name="Munos S."/>
            <person name="Vincourt P."/>
            <person name="Rieseberg L.H."/>
            <person name="Langlade N.B."/>
        </authorList>
    </citation>
    <scope>NUCLEOTIDE SEQUENCE [LARGE SCALE GENOMIC DNA]</scope>
    <source>
        <strain evidence="3">cv. SF193</strain>
    </source>
</reference>
<proteinExistence type="predicted"/>
<evidence type="ECO:0000313" key="2">
    <source>
        <dbReference type="EMBL" id="OTG03692.1"/>
    </source>
</evidence>
<dbReference type="InParanoid" id="A0A251SZ21"/>
<dbReference type="EMBL" id="CM007901">
    <property type="protein sequence ID" value="OTG03692.1"/>
    <property type="molecule type" value="Genomic_DNA"/>
</dbReference>
<sequence length="80" mass="8958">MVMAITPFSGHLLITLLTLLTILFSMVGMCTLLITSARQHCIGPLFGVRLQLQMFCCTTVLVLRLLMQFMSQLSMVKHPC</sequence>
<accession>A0A251SZ21</accession>
<dbReference type="AlphaFoldDB" id="A0A251SZ21"/>
<dbReference type="Proteomes" id="UP000215914">
    <property type="component" value="Chromosome 12"/>
</dbReference>
<organism evidence="2 3">
    <name type="scientific">Helianthus annuus</name>
    <name type="common">Common sunflower</name>
    <dbReference type="NCBI Taxonomy" id="4232"/>
    <lineage>
        <taxon>Eukaryota</taxon>
        <taxon>Viridiplantae</taxon>
        <taxon>Streptophyta</taxon>
        <taxon>Embryophyta</taxon>
        <taxon>Tracheophyta</taxon>
        <taxon>Spermatophyta</taxon>
        <taxon>Magnoliopsida</taxon>
        <taxon>eudicotyledons</taxon>
        <taxon>Gunneridae</taxon>
        <taxon>Pentapetalae</taxon>
        <taxon>asterids</taxon>
        <taxon>campanulids</taxon>
        <taxon>Asterales</taxon>
        <taxon>Asteraceae</taxon>
        <taxon>Asteroideae</taxon>
        <taxon>Heliantheae alliance</taxon>
        <taxon>Heliantheae</taxon>
        <taxon>Helianthus</taxon>
    </lineage>
</organism>
<keyword evidence="1" id="KW-0812">Transmembrane</keyword>
<keyword evidence="1" id="KW-0472">Membrane</keyword>
<feature type="transmembrane region" description="Helical" evidence="1">
    <location>
        <begin position="46"/>
        <end position="67"/>
    </location>
</feature>
<feature type="transmembrane region" description="Helical" evidence="1">
    <location>
        <begin position="12"/>
        <end position="34"/>
    </location>
</feature>
<protein>
    <submittedName>
        <fullName evidence="2">Uncharacterized protein</fullName>
    </submittedName>
</protein>
<keyword evidence="3" id="KW-1185">Reference proteome</keyword>